<gene>
    <name evidence="1" type="ORF">DPMN_057263</name>
</gene>
<dbReference type="AlphaFoldDB" id="A0A9D4CW59"/>
<accession>A0A9D4CW59</accession>
<comment type="caution">
    <text evidence="1">The sequence shown here is derived from an EMBL/GenBank/DDBJ whole genome shotgun (WGS) entry which is preliminary data.</text>
</comment>
<dbReference type="EMBL" id="JAIWYP010000012">
    <property type="protein sequence ID" value="KAH3731255.1"/>
    <property type="molecule type" value="Genomic_DNA"/>
</dbReference>
<protein>
    <submittedName>
        <fullName evidence="1">Uncharacterized protein</fullName>
    </submittedName>
</protein>
<evidence type="ECO:0000313" key="1">
    <source>
        <dbReference type="EMBL" id="KAH3731255.1"/>
    </source>
</evidence>
<sequence length="74" mass="8064">MGRHYTHLHYGHTYPEYLRVGTDSLAVEPVRGRAESLQGACGACTHTPATLVFRVHTRALTAVGYHGTTLVDAD</sequence>
<reference evidence="1" key="2">
    <citation type="submission" date="2020-11" db="EMBL/GenBank/DDBJ databases">
        <authorList>
            <person name="McCartney M.A."/>
            <person name="Auch B."/>
            <person name="Kono T."/>
            <person name="Mallez S."/>
            <person name="Becker A."/>
            <person name="Gohl D.M."/>
            <person name="Silverstein K.A.T."/>
            <person name="Koren S."/>
            <person name="Bechman K.B."/>
            <person name="Herman A."/>
            <person name="Abrahante J.E."/>
            <person name="Garbe J."/>
        </authorList>
    </citation>
    <scope>NUCLEOTIDE SEQUENCE</scope>
    <source>
        <strain evidence="1">Duluth1</strain>
        <tissue evidence="1">Whole animal</tissue>
    </source>
</reference>
<keyword evidence="2" id="KW-1185">Reference proteome</keyword>
<reference evidence="1" key="1">
    <citation type="journal article" date="2019" name="bioRxiv">
        <title>The Genome of the Zebra Mussel, Dreissena polymorpha: A Resource for Invasive Species Research.</title>
        <authorList>
            <person name="McCartney M.A."/>
            <person name="Auch B."/>
            <person name="Kono T."/>
            <person name="Mallez S."/>
            <person name="Zhang Y."/>
            <person name="Obille A."/>
            <person name="Becker A."/>
            <person name="Abrahante J.E."/>
            <person name="Garbe J."/>
            <person name="Badalamenti J.P."/>
            <person name="Herman A."/>
            <person name="Mangelson H."/>
            <person name="Liachko I."/>
            <person name="Sullivan S."/>
            <person name="Sone E.D."/>
            <person name="Koren S."/>
            <person name="Silverstein K.A.T."/>
            <person name="Beckman K.B."/>
            <person name="Gohl D.M."/>
        </authorList>
    </citation>
    <scope>NUCLEOTIDE SEQUENCE</scope>
    <source>
        <strain evidence="1">Duluth1</strain>
        <tissue evidence="1">Whole animal</tissue>
    </source>
</reference>
<proteinExistence type="predicted"/>
<dbReference type="Proteomes" id="UP000828390">
    <property type="component" value="Unassembled WGS sequence"/>
</dbReference>
<evidence type="ECO:0000313" key="2">
    <source>
        <dbReference type="Proteomes" id="UP000828390"/>
    </source>
</evidence>
<name>A0A9D4CW59_DREPO</name>
<organism evidence="1 2">
    <name type="scientific">Dreissena polymorpha</name>
    <name type="common">Zebra mussel</name>
    <name type="synonym">Mytilus polymorpha</name>
    <dbReference type="NCBI Taxonomy" id="45954"/>
    <lineage>
        <taxon>Eukaryota</taxon>
        <taxon>Metazoa</taxon>
        <taxon>Spiralia</taxon>
        <taxon>Lophotrochozoa</taxon>
        <taxon>Mollusca</taxon>
        <taxon>Bivalvia</taxon>
        <taxon>Autobranchia</taxon>
        <taxon>Heteroconchia</taxon>
        <taxon>Euheterodonta</taxon>
        <taxon>Imparidentia</taxon>
        <taxon>Neoheterodontei</taxon>
        <taxon>Myida</taxon>
        <taxon>Dreissenoidea</taxon>
        <taxon>Dreissenidae</taxon>
        <taxon>Dreissena</taxon>
    </lineage>
</organism>